<reference evidence="3" key="1">
    <citation type="journal article" date="2019" name="Int. J. Syst. Evol. Microbiol.">
        <title>The Global Catalogue of Microorganisms (GCM) 10K type strain sequencing project: providing services to taxonomists for standard genome sequencing and annotation.</title>
        <authorList>
            <consortium name="The Broad Institute Genomics Platform"/>
            <consortium name="The Broad Institute Genome Sequencing Center for Infectious Disease"/>
            <person name="Wu L."/>
            <person name="Ma J."/>
        </authorList>
    </citation>
    <scope>NUCLEOTIDE SEQUENCE [LARGE SCALE GENOMIC DNA]</scope>
    <source>
        <strain evidence="3">JCM 9371</strain>
    </source>
</reference>
<protein>
    <submittedName>
        <fullName evidence="2">S-4TM family putative pore-forming effector</fullName>
    </submittedName>
</protein>
<evidence type="ECO:0000313" key="3">
    <source>
        <dbReference type="Proteomes" id="UP001597063"/>
    </source>
</evidence>
<dbReference type="Pfam" id="PF18159">
    <property type="entry name" value="S_4TM"/>
    <property type="match status" value="1"/>
</dbReference>
<evidence type="ECO:0000256" key="1">
    <source>
        <dbReference type="SAM" id="Phobius"/>
    </source>
</evidence>
<keyword evidence="1" id="KW-0472">Membrane</keyword>
<accession>A0ABW2XHQ1</accession>
<keyword evidence="3" id="KW-1185">Reference proteome</keyword>
<dbReference type="Proteomes" id="UP001597063">
    <property type="component" value="Unassembled WGS sequence"/>
</dbReference>
<dbReference type="RefSeq" id="WP_131755646.1">
    <property type="nucleotide sequence ID" value="NZ_CAACUY010000007.1"/>
</dbReference>
<proteinExistence type="predicted"/>
<feature type="transmembrane region" description="Helical" evidence="1">
    <location>
        <begin position="57"/>
        <end position="76"/>
    </location>
</feature>
<sequence length="298" mass="33615">MATTTPIAERQASATAVRLLKAVRVTHLYNQRVHALSLAVSTVLAITGLLGGSGSRYRAAATLVGAMWAALYKAALVPLAERYLRTAATLQEMYDAEVLGLPWNGVTVGKRIGDDEVSRLSRRFRGNEERLPSYYIVANVAEPYDVFFCLEQNLAWGSRIRLRFAQVMLGVLVLWSVAGIVFTLATGATVSRLLTRWFLPSLGLLLVCLEMYRTQMGSIRERMRVLDLVRAAMEEPSSEVISRPAARTLFARQVQDTLFHVRQLQPRLPSWFFDEYHDQDEADFEVRRQLLESEHPRS</sequence>
<dbReference type="EMBL" id="JBHTGP010000007">
    <property type="protein sequence ID" value="MFD0686016.1"/>
    <property type="molecule type" value="Genomic_DNA"/>
</dbReference>
<evidence type="ECO:0000313" key="2">
    <source>
        <dbReference type="EMBL" id="MFD0686016.1"/>
    </source>
</evidence>
<dbReference type="InterPro" id="IPR049920">
    <property type="entry name" value="IK1_05631-like"/>
</dbReference>
<feature type="transmembrane region" description="Helical" evidence="1">
    <location>
        <begin position="167"/>
        <end position="188"/>
    </location>
</feature>
<feature type="transmembrane region" description="Helical" evidence="1">
    <location>
        <begin position="194"/>
        <end position="212"/>
    </location>
</feature>
<feature type="transmembrane region" description="Helical" evidence="1">
    <location>
        <begin position="33"/>
        <end position="51"/>
    </location>
</feature>
<gene>
    <name evidence="2" type="ORF">ACFQZM_16045</name>
</gene>
<comment type="caution">
    <text evidence="2">The sequence shown here is derived from an EMBL/GenBank/DDBJ whole genome shotgun (WGS) entry which is preliminary data.</text>
</comment>
<keyword evidence="1" id="KW-0812">Transmembrane</keyword>
<keyword evidence="1" id="KW-1133">Transmembrane helix</keyword>
<name>A0ABW2XHQ1_9ACTN</name>
<organism evidence="2 3">
    <name type="scientific">Actinomadura fibrosa</name>
    <dbReference type="NCBI Taxonomy" id="111802"/>
    <lineage>
        <taxon>Bacteria</taxon>
        <taxon>Bacillati</taxon>
        <taxon>Actinomycetota</taxon>
        <taxon>Actinomycetes</taxon>
        <taxon>Streptosporangiales</taxon>
        <taxon>Thermomonosporaceae</taxon>
        <taxon>Actinomadura</taxon>
    </lineage>
</organism>